<keyword evidence="1" id="KW-0472">Membrane</keyword>
<reference evidence="2" key="1">
    <citation type="submission" date="2024-07" db="EMBL/GenBank/DDBJ databases">
        <authorList>
            <person name="Yu S.T."/>
        </authorList>
    </citation>
    <scope>NUCLEOTIDE SEQUENCE</scope>
    <source>
        <strain evidence="2">R35</strain>
    </source>
</reference>
<organism evidence="2">
    <name type="scientific">Streptomyces sp. R35</name>
    <dbReference type="NCBI Taxonomy" id="3238630"/>
    <lineage>
        <taxon>Bacteria</taxon>
        <taxon>Bacillati</taxon>
        <taxon>Actinomycetota</taxon>
        <taxon>Actinomycetes</taxon>
        <taxon>Kitasatosporales</taxon>
        <taxon>Streptomycetaceae</taxon>
        <taxon>Streptomyces</taxon>
    </lineage>
</organism>
<feature type="transmembrane region" description="Helical" evidence="1">
    <location>
        <begin position="31"/>
        <end position="48"/>
    </location>
</feature>
<accession>A0AB39RY62</accession>
<evidence type="ECO:0000313" key="2">
    <source>
        <dbReference type="EMBL" id="XDQ59594.1"/>
    </source>
</evidence>
<gene>
    <name evidence="2" type="ORF">AB5J50_01585</name>
</gene>
<evidence type="ECO:0008006" key="3">
    <source>
        <dbReference type="Google" id="ProtNLM"/>
    </source>
</evidence>
<dbReference type="RefSeq" id="WP_369254184.1">
    <property type="nucleotide sequence ID" value="NZ_CP163440.1"/>
</dbReference>
<name>A0AB39RY62_9ACTN</name>
<sequence>MDELTPEQARAALDTVERSRRKVIDEIDAPRWYWTGLATGWIVLGVIADLRHPLVTTVVTLAFGAAHSSIAPRVVNGRHRTGRMSVRADIAGPRLAAWVLGSLVALVAVTIAAALILNADGARHPVTGAAVLAAVVLVLGGPLLPAAARRRAVRTGAAS</sequence>
<feature type="transmembrane region" description="Helical" evidence="1">
    <location>
        <begin position="129"/>
        <end position="148"/>
    </location>
</feature>
<protein>
    <recommendedName>
        <fullName evidence="3">Transmembrane protein</fullName>
    </recommendedName>
</protein>
<proteinExistence type="predicted"/>
<dbReference type="AlphaFoldDB" id="A0AB39RY62"/>
<feature type="transmembrane region" description="Helical" evidence="1">
    <location>
        <begin position="95"/>
        <end position="117"/>
    </location>
</feature>
<evidence type="ECO:0000256" key="1">
    <source>
        <dbReference type="SAM" id="Phobius"/>
    </source>
</evidence>
<feature type="transmembrane region" description="Helical" evidence="1">
    <location>
        <begin position="54"/>
        <end position="75"/>
    </location>
</feature>
<keyword evidence="1" id="KW-1133">Transmembrane helix</keyword>
<dbReference type="EMBL" id="CP163440">
    <property type="protein sequence ID" value="XDQ59594.1"/>
    <property type="molecule type" value="Genomic_DNA"/>
</dbReference>
<keyword evidence="1" id="KW-0812">Transmembrane</keyword>